<name>A0A2N1PJ49_9BACT</name>
<evidence type="ECO:0000313" key="3">
    <source>
        <dbReference type="EMBL" id="PKK88361.1"/>
    </source>
</evidence>
<feature type="transmembrane region" description="Helical" evidence="1">
    <location>
        <begin position="72"/>
        <end position="95"/>
    </location>
</feature>
<keyword evidence="1" id="KW-0472">Membrane</keyword>
<feature type="signal peptide" evidence="2">
    <location>
        <begin position="1"/>
        <end position="26"/>
    </location>
</feature>
<evidence type="ECO:0000256" key="2">
    <source>
        <dbReference type="SAM" id="SignalP"/>
    </source>
</evidence>
<proteinExistence type="predicted"/>
<dbReference type="AlphaFoldDB" id="A0A2N1PJ49"/>
<keyword evidence="1" id="KW-0812">Transmembrane</keyword>
<sequence>MHDQKTNSCCLAGLVLILFAFFTLFAQCRANPTPILSSTTSEFVQVSNAITNPVSKDENVKKESQQLKIIKWLLYIPWIIFFTVFLAVLIAVVMITEKAKRGQQKDGDFANAIRTAQDTERNKGWRIQHISWLKDGEPEIVPNTGITLIMGLGGILGFLAGAALLVFNMIAVSTGIAILLGSLTVGILSRWLMAKIMFRNWKKIDAGCVDSEIAEFSERTHASQGGVQFMTHWRIRLVCTFSHEGDDYNVTPDISMNLYFRSKSAAEKYLSKKIRLNQHCELWIDTKNPLHAMIERPVIV</sequence>
<protein>
    <recommendedName>
        <fullName evidence="5">DUF3592 domain-containing protein</fullName>
    </recommendedName>
</protein>
<feature type="chain" id="PRO_5014768073" description="DUF3592 domain-containing protein" evidence="2">
    <location>
        <begin position="27"/>
        <end position="300"/>
    </location>
</feature>
<dbReference type="Proteomes" id="UP000233256">
    <property type="component" value="Unassembled WGS sequence"/>
</dbReference>
<keyword evidence="1" id="KW-1133">Transmembrane helix</keyword>
<evidence type="ECO:0000313" key="4">
    <source>
        <dbReference type="Proteomes" id="UP000233256"/>
    </source>
</evidence>
<reference evidence="3 4" key="1">
    <citation type="journal article" date="2017" name="ISME J.">
        <title>Potential for microbial H2 and metal transformations associated with novel bacteria and archaea in deep terrestrial subsurface sediments.</title>
        <authorList>
            <person name="Hernsdorf A.W."/>
            <person name="Amano Y."/>
            <person name="Miyakawa K."/>
            <person name="Ise K."/>
            <person name="Suzuki Y."/>
            <person name="Anantharaman K."/>
            <person name="Probst A."/>
            <person name="Burstein D."/>
            <person name="Thomas B.C."/>
            <person name="Banfield J.F."/>
        </authorList>
    </citation>
    <scope>NUCLEOTIDE SEQUENCE [LARGE SCALE GENOMIC DNA]</scope>
    <source>
        <strain evidence="3">HGW-Wallbacteria-1</strain>
    </source>
</reference>
<comment type="caution">
    <text evidence="3">The sequence shown here is derived from an EMBL/GenBank/DDBJ whole genome shotgun (WGS) entry which is preliminary data.</text>
</comment>
<keyword evidence="2" id="KW-0732">Signal</keyword>
<accession>A0A2N1PJ49</accession>
<feature type="transmembrane region" description="Helical" evidence="1">
    <location>
        <begin position="176"/>
        <end position="193"/>
    </location>
</feature>
<gene>
    <name evidence="3" type="ORF">CVV64_19225</name>
</gene>
<dbReference type="EMBL" id="PGXC01000050">
    <property type="protein sequence ID" value="PKK88361.1"/>
    <property type="molecule type" value="Genomic_DNA"/>
</dbReference>
<evidence type="ECO:0008006" key="5">
    <source>
        <dbReference type="Google" id="ProtNLM"/>
    </source>
</evidence>
<evidence type="ECO:0000256" key="1">
    <source>
        <dbReference type="SAM" id="Phobius"/>
    </source>
</evidence>
<feature type="transmembrane region" description="Helical" evidence="1">
    <location>
        <begin position="148"/>
        <end position="170"/>
    </location>
</feature>
<organism evidence="3 4">
    <name type="scientific">Candidatus Wallbacteria bacterium HGW-Wallbacteria-1</name>
    <dbReference type="NCBI Taxonomy" id="2013854"/>
    <lineage>
        <taxon>Bacteria</taxon>
        <taxon>Candidatus Walliibacteriota</taxon>
    </lineage>
</organism>